<dbReference type="PANTHER" id="PTHR31362">
    <property type="entry name" value="GLYCOSYLTRANSFERASE STELLO1-RELATED"/>
    <property type="match status" value="1"/>
</dbReference>
<keyword evidence="2" id="KW-1185">Reference proteome</keyword>
<dbReference type="AlphaFoldDB" id="A0A9P1N108"/>
<organism evidence="1 2">
    <name type="scientific">Caenorhabditis angaria</name>
    <dbReference type="NCBI Taxonomy" id="860376"/>
    <lineage>
        <taxon>Eukaryota</taxon>
        <taxon>Metazoa</taxon>
        <taxon>Ecdysozoa</taxon>
        <taxon>Nematoda</taxon>
        <taxon>Chromadorea</taxon>
        <taxon>Rhabditida</taxon>
        <taxon>Rhabditina</taxon>
        <taxon>Rhabditomorpha</taxon>
        <taxon>Rhabditoidea</taxon>
        <taxon>Rhabditidae</taxon>
        <taxon>Peloderinae</taxon>
        <taxon>Caenorhabditis</taxon>
    </lineage>
</organism>
<dbReference type="InterPro" id="IPR005049">
    <property type="entry name" value="STL-like"/>
</dbReference>
<comment type="caution">
    <text evidence="1">The sequence shown here is derived from an EMBL/GenBank/DDBJ whole genome shotgun (WGS) entry which is preliminary data.</text>
</comment>
<accession>A0A9P1N108</accession>
<evidence type="ECO:0000313" key="2">
    <source>
        <dbReference type="Proteomes" id="UP001152747"/>
    </source>
</evidence>
<sequence>MPKIKPGNKWIVVTSISYPTKDMERLASFDDWNLVVVADTKTPADWKLENVHFLSVDYQNSLDFQIVHYLPYKSYTRKNIGYLYAISNGAEWIYDTDDDNKPYGLGLKQFNYEQEMSGLRYTTSTIQNQSIIEKLFNPYRFFGLDKMWPRGFPLEYIKHHNNGEDRQVLCSKMKRSAVQQGLVHHDPDVDAVYRLLNADQKGLDERFNKFAPSILLEPGTYAPWNSQNTLFHKSAFHILMLPTTVSFRTTDIWRSFFAQKILHLSGLAISFIPVNAVQFRNSHNFLKDFQDERQVYEDSGKIIRYLDNWECGHLDIPNCMRQLAKDFTDNGFWKEDDQFLIDLYIEDLLKINYEFAILDNNTSSYKASANETEFNANCRRAQFEFDLTYPVNSTEPAIIRTEQKIKHFGQISKWCTEAGFNNFTNSFPSAQELAERHSKSYVLKNNLNNVLLIVNNYPWKWGIGHLQRLYQPYFASVVFCGSYYPDTYQKTNQGFAETIKPFNFIHMNPAEIYQGFLGYHCLTLLHEVGFQNVQGYYFMADDAHFNIWQRIDFKRVHHLGGVEFIGSKDWWTYPVYGLAAAERVLDEIENTIDVRKLEAWDKFENGLKTYGYIQPNQTAADDLLNGTSRSISDFFYVPQSEIGYYSVLMRLFFENKLFLELAVNRFLRSVRHQTSKSLNASYLWFDRDHWAEKYSVDMVAMHPIKLSMFRSPGPKRFKYCNVILKSWHDIVFNNSSNYTTKGDNEPDVMNG</sequence>
<dbReference type="OrthoDB" id="5948173at2759"/>
<dbReference type="PANTHER" id="PTHR31362:SF0">
    <property type="entry name" value="EXOSTOSIN DOMAIN-CONTAINING PROTEIN-RELATED"/>
    <property type="match status" value="1"/>
</dbReference>
<evidence type="ECO:0000313" key="1">
    <source>
        <dbReference type="EMBL" id="CAI5443741.1"/>
    </source>
</evidence>
<dbReference type="Proteomes" id="UP001152747">
    <property type="component" value="Unassembled WGS sequence"/>
</dbReference>
<dbReference type="Pfam" id="PF03385">
    <property type="entry name" value="STELLO"/>
    <property type="match status" value="1"/>
</dbReference>
<proteinExistence type="predicted"/>
<protein>
    <submittedName>
        <fullName evidence="1">Uncharacterized protein</fullName>
    </submittedName>
</protein>
<name>A0A9P1N108_9PELO</name>
<dbReference type="EMBL" id="CANHGI010000002">
    <property type="protein sequence ID" value="CAI5443741.1"/>
    <property type="molecule type" value="Genomic_DNA"/>
</dbReference>
<gene>
    <name evidence="1" type="ORF">CAMP_LOCUS6378</name>
</gene>
<reference evidence="1" key="1">
    <citation type="submission" date="2022-11" db="EMBL/GenBank/DDBJ databases">
        <authorList>
            <person name="Kikuchi T."/>
        </authorList>
    </citation>
    <scope>NUCLEOTIDE SEQUENCE</scope>
    <source>
        <strain evidence="1">PS1010</strain>
    </source>
</reference>